<dbReference type="AlphaFoldDB" id="A0A067S529"/>
<dbReference type="EMBL" id="KL142626">
    <property type="protein sequence ID" value="KDR64967.1"/>
    <property type="molecule type" value="Genomic_DNA"/>
</dbReference>
<dbReference type="Proteomes" id="UP000027222">
    <property type="component" value="Unassembled WGS sequence"/>
</dbReference>
<accession>A0A067S529</accession>
<sequence>MSLLVATPLPSLFKTLVVKDGYNKPGHGVRLARFQLSAEEWKLVDDLSALLDPSLIRQVIPIFDVVATALAVKDNEATLPLAFMDDPAVYRVAMIIILVTRQVTLHVRGGLRSGYVLLKRSYGRFGPSALRSSQLKVLVRFAAVFQLSSGHIHAC</sequence>
<gene>
    <name evidence="1" type="ORF">GALMADRAFT_149122</name>
</gene>
<dbReference type="OrthoDB" id="3251057at2759"/>
<dbReference type="HOGENOM" id="CLU_1695593_0_0_1"/>
<name>A0A067S529_GALM3</name>
<proteinExistence type="predicted"/>
<protein>
    <submittedName>
        <fullName evidence="1">Uncharacterized protein</fullName>
    </submittedName>
</protein>
<reference evidence="2" key="1">
    <citation type="journal article" date="2014" name="Proc. Natl. Acad. Sci. U.S.A.">
        <title>Extensive sampling of basidiomycete genomes demonstrates inadequacy of the white-rot/brown-rot paradigm for wood decay fungi.</title>
        <authorList>
            <person name="Riley R."/>
            <person name="Salamov A.A."/>
            <person name="Brown D.W."/>
            <person name="Nagy L.G."/>
            <person name="Floudas D."/>
            <person name="Held B.W."/>
            <person name="Levasseur A."/>
            <person name="Lombard V."/>
            <person name="Morin E."/>
            <person name="Otillar R."/>
            <person name="Lindquist E.A."/>
            <person name="Sun H."/>
            <person name="LaButti K.M."/>
            <person name="Schmutz J."/>
            <person name="Jabbour D."/>
            <person name="Luo H."/>
            <person name="Baker S.E."/>
            <person name="Pisabarro A.G."/>
            <person name="Walton J.D."/>
            <person name="Blanchette R.A."/>
            <person name="Henrissat B."/>
            <person name="Martin F."/>
            <person name="Cullen D."/>
            <person name="Hibbett D.S."/>
            <person name="Grigoriev I.V."/>
        </authorList>
    </citation>
    <scope>NUCLEOTIDE SEQUENCE [LARGE SCALE GENOMIC DNA]</scope>
    <source>
        <strain evidence="2">CBS 339.88</strain>
    </source>
</reference>
<keyword evidence="2" id="KW-1185">Reference proteome</keyword>
<evidence type="ECO:0000313" key="1">
    <source>
        <dbReference type="EMBL" id="KDR64967.1"/>
    </source>
</evidence>
<organism evidence="1 2">
    <name type="scientific">Galerina marginata (strain CBS 339.88)</name>
    <dbReference type="NCBI Taxonomy" id="685588"/>
    <lineage>
        <taxon>Eukaryota</taxon>
        <taxon>Fungi</taxon>
        <taxon>Dikarya</taxon>
        <taxon>Basidiomycota</taxon>
        <taxon>Agaricomycotina</taxon>
        <taxon>Agaricomycetes</taxon>
        <taxon>Agaricomycetidae</taxon>
        <taxon>Agaricales</taxon>
        <taxon>Agaricineae</taxon>
        <taxon>Strophariaceae</taxon>
        <taxon>Galerina</taxon>
    </lineage>
</organism>
<evidence type="ECO:0000313" key="2">
    <source>
        <dbReference type="Proteomes" id="UP000027222"/>
    </source>
</evidence>